<dbReference type="HOGENOM" id="CLU_167436_0_0_7"/>
<proteinExistence type="predicted"/>
<dbReference type="EMBL" id="CP001197">
    <property type="protein sequence ID" value="ACL08221.1"/>
    <property type="molecule type" value="Genomic_DNA"/>
</dbReference>
<dbReference type="OrthoDB" id="5459976at2"/>
<evidence type="ECO:0000313" key="1">
    <source>
        <dbReference type="EMBL" id="ACL08221.1"/>
    </source>
</evidence>
<dbReference type="KEGG" id="dvm:DvMF_1272"/>
<organism evidence="1">
    <name type="scientific">Nitratidesulfovibrio vulgaris (strain DSM 19637 / Miyazaki F)</name>
    <name type="common">Desulfovibrio vulgaris</name>
    <dbReference type="NCBI Taxonomy" id="883"/>
    <lineage>
        <taxon>Bacteria</taxon>
        <taxon>Pseudomonadati</taxon>
        <taxon>Thermodesulfobacteriota</taxon>
        <taxon>Desulfovibrionia</taxon>
        <taxon>Desulfovibrionales</taxon>
        <taxon>Desulfovibrionaceae</taxon>
        <taxon>Nitratidesulfovibrio</taxon>
    </lineage>
</organism>
<sequence length="121" mass="13377">MTDEERAALDAAIRQHYGTPHRFCKQTGLPRGTVYQVLAGRYAGDMDRQAERIWQALRQPRTAGLDAASIGRILRQHACARCLSRGSGLCDRCEPMFAAQTRDILALAGQTTEETDGDADR</sequence>
<name>B8DLF9_NITV9</name>
<dbReference type="STRING" id="883.DvMF_1272"/>
<gene>
    <name evidence="1" type="ordered locus">DvMF_1272</name>
</gene>
<reference evidence="1" key="1">
    <citation type="submission" date="2008-10" db="EMBL/GenBank/DDBJ databases">
        <title>Complete sequence of Desulfovibrio vulgaris str. 'Miyazaki F'.</title>
        <authorList>
            <person name="Lucas S."/>
            <person name="Copeland A."/>
            <person name="Lapidus A."/>
            <person name="Glavina del Rio T."/>
            <person name="Dalin E."/>
            <person name="Tice H."/>
            <person name="Bruce D."/>
            <person name="Goodwin L."/>
            <person name="Pitluck S."/>
            <person name="Sims D."/>
            <person name="Brettin T."/>
            <person name="Detter J.C."/>
            <person name="Han C."/>
            <person name="Larimer F."/>
            <person name="Land M."/>
            <person name="Hauser L."/>
            <person name="Kyrpides N."/>
            <person name="Mikhailova N."/>
            <person name="Hazen T.C."/>
            <person name="Richardson P."/>
        </authorList>
    </citation>
    <scope>NUCLEOTIDE SEQUENCE</scope>
    <source>
        <strain evidence="1">Miyazaki F</strain>
    </source>
</reference>
<protein>
    <submittedName>
        <fullName evidence="1">Uncharacterized protein</fullName>
    </submittedName>
</protein>
<dbReference type="AlphaFoldDB" id="B8DLF9"/>
<accession>B8DLF9</accession>